<comment type="caution">
    <text evidence="1">The sequence shown here is derived from an EMBL/GenBank/DDBJ whole genome shotgun (WGS) entry which is preliminary data.</text>
</comment>
<sequence length="88" mass="10034">MFVRQDDKADPRVFDKRENIIGSAPRFDTDNRKPAIAVLLSQRIQQSQTITTTLPGPKVQDDKLPFLLSERKKFATDIVARNGRCDFS</sequence>
<dbReference type="Proteomes" id="UP000556026">
    <property type="component" value="Unassembled WGS sequence"/>
</dbReference>
<protein>
    <submittedName>
        <fullName evidence="1">Uncharacterized protein</fullName>
    </submittedName>
</protein>
<proteinExistence type="predicted"/>
<keyword evidence="2" id="KW-1185">Reference proteome</keyword>
<evidence type="ECO:0000313" key="2">
    <source>
        <dbReference type="Proteomes" id="UP000556026"/>
    </source>
</evidence>
<dbReference type="AlphaFoldDB" id="A0A6V8MPU0"/>
<organism evidence="1 2">
    <name type="scientific">Geomonas silvestris</name>
    <dbReference type="NCBI Taxonomy" id="2740184"/>
    <lineage>
        <taxon>Bacteria</taxon>
        <taxon>Pseudomonadati</taxon>
        <taxon>Thermodesulfobacteriota</taxon>
        <taxon>Desulfuromonadia</taxon>
        <taxon>Geobacterales</taxon>
        <taxon>Geobacteraceae</taxon>
        <taxon>Geomonas</taxon>
    </lineage>
</organism>
<evidence type="ECO:0000313" key="1">
    <source>
        <dbReference type="EMBL" id="GFO62075.1"/>
    </source>
</evidence>
<name>A0A6V8MPU0_9BACT</name>
<accession>A0A6V8MPU0</accession>
<dbReference type="EMBL" id="BLXX01000030">
    <property type="protein sequence ID" value="GFO62075.1"/>
    <property type="molecule type" value="Genomic_DNA"/>
</dbReference>
<reference evidence="2" key="1">
    <citation type="submission" date="2020-06" db="EMBL/GenBank/DDBJ databases">
        <title>Draft genomic sequence of Geomonas sp. Red330.</title>
        <authorList>
            <person name="Itoh H."/>
            <person name="Zhenxing X."/>
            <person name="Ushijima N."/>
            <person name="Masuda Y."/>
            <person name="Shiratori Y."/>
            <person name="Senoo K."/>
        </authorList>
    </citation>
    <scope>NUCLEOTIDE SEQUENCE [LARGE SCALE GENOMIC DNA]</scope>
    <source>
        <strain evidence="2">Red330</strain>
    </source>
</reference>
<gene>
    <name evidence="1" type="ORF">GMST_44000</name>
</gene>